<dbReference type="AlphaFoldDB" id="A0A3Q7IKL4"/>
<dbReference type="Proteomes" id="UP000004994">
    <property type="component" value="Chromosome 10"/>
</dbReference>
<keyword evidence="2" id="KW-1185">Reference proteome</keyword>
<name>A0A3Q7IKL4_SOLLC</name>
<evidence type="ECO:0000313" key="1">
    <source>
        <dbReference type="EnsemblPlants" id="Solyc10g080620.1.1.1"/>
    </source>
</evidence>
<evidence type="ECO:0000313" key="2">
    <source>
        <dbReference type="Proteomes" id="UP000004994"/>
    </source>
</evidence>
<reference evidence="1" key="2">
    <citation type="submission" date="2019-01" db="UniProtKB">
        <authorList>
            <consortium name="EnsemblPlants"/>
        </authorList>
    </citation>
    <scope>IDENTIFICATION</scope>
    <source>
        <strain evidence="1">cv. Heinz 1706</strain>
    </source>
</reference>
<dbReference type="Gramene" id="Solyc10g080620.1.1">
    <property type="protein sequence ID" value="Solyc10g080620.1.1.1"/>
    <property type="gene ID" value="Solyc10g080620.1"/>
</dbReference>
<dbReference type="PaxDb" id="4081-Solyc10g080620.1.1"/>
<accession>A0A3Q7IKL4</accession>
<protein>
    <submittedName>
        <fullName evidence="1">Uncharacterized protein</fullName>
    </submittedName>
</protein>
<proteinExistence type="predicted"/>
<organism evidence="1">
    <name type="scientific">Solanum lycopersicum</name>
    <name type="common">Tomato</name>
    <name type="synonym">Lycopersicon esculentum</name>
    <dbReference type="NCBI Taxonomy" id="4081"/>
    <lineage>
        <taxon>Eukaryota</taxon>
        <taxon>Viridiplantae</taxon>
        <taxon>Streptophyta</taxon>
        <taxon>Embryophyta</taxon>
        <taxon>Tracheophyta</taxon>
        <taxon>Spermatophyta</taxon>
        <taxon>Magnoliopsida</taxon>
        <taxon>eudicotyledons</taxon>
        <taxon>Gunneridae</taxon>
        <taxon>Pentapetalae</taxon>
        <taxon>asterids</taxon>
        <taxon>lamiids</taxon>
        <taxon>Solanales</taxon>
        <taxon>Solanaceae</taxon>
        <taxon>Solanoideae</taxon>
        <taxon>Solaneae</taxon>
        <taxon>Solanum</taxon>
        <taxon>Solanum subgen. Lycopersicon</taxon>
    </lineage>
</organism>
<dbReference type="EnsemblPlants" id="Solyc10g080620.1.1">
    <property type="protein sequence ID" value="Solyc10g080620.1.1.1"/>
    <property type="gene ID" value="Solyc10g080620.1"/>
</dbReference>
<reference evidence="1" key="1">
    <citation type="journal article" date="2012" name="Nature">
        <title>The tomato genome sequence provides insights into fleshy fruit evolution.</title>
        <authorList>
            <consortium name="Tomato Genome Consortium"/>
        </authorList>
    </citation>
    <scope>NUCLEOTIDE SEQUENCE [LARGE SCALE GENOMIC DNA]</scope>
    <source>
        <strain evidence="1">cv. Heinz 1706</strain>
    </source>
</reference>
<dbReference type="InParanoid" id="A0A3Q7IKL4"/>
<sequence>MYTYTANDKLIKVKSFQSPFCLGLKLSFKPFPNFPTPNISCGNTPLLICLSVFVLL</sequence>